<reference evidence="2" key="1">
    <citation type="submission" date="2017-01" db="EMBL/GenBank/DDBJ databases">
        <authorList>
            <person name="Wang Y."/>
            <person name="White M."/>
            <person name="Kvist S."/>
            <person name="Moncalvo J.-M."/>
        </authorList>
    </citation>
    <scope>NUCLEOTIDE SEQUENCE [LARGE SCALE GENOMIC DNA]</scope>
    <source>
        <strain evidence="2">ID-206-W2</strain>
    </source>
</reference>
<dbReference type="Proteomes" id="UP000187429">
    <property type="component" value="Unassembled WGS sequence"/>
</dbReference>
<accession>A0A1R1YLJ4</accession>
<dbReference type="SUPFAM" id="SSF56784">
    <property type="entry name" value="HAD-like"/>
    <property type="match status" value="1"/>
</dbReference>
<organism evidence="1 2">
    <name type="scientific">Smittium culicis</name>
    <dbReference type="NCBI Taxonomy" id="133412"/>
    <lineage>
        <taxon>Eukaryota</taxon>
        <taxon>Fungi</taxon>
        <taxon>Fungi incertae sedis</taxon>
        <taxon>Zoopagomycota</taxon>
        <taxon>Kickxellomycotina</taxon>
        <taxon>Harpellomycetes</taxon>
        <taxon>Harpellales</taxon>
        <taxon>Legeriomycetaceae</taxon>
        <taxon>Smittium</taxon>
    </lineage>
</organism>
<dbReference type="InterPro" id="IPR023214">
    <property type="entry name" value="HAD_sf"/>
</dbReference>
<evidence type="ECO:0000313" key="1">
    <source>
        <dbReference type="EMBL" id="OMJ27807.1"/>
    </source>
</evidence>
<protein>
    <submittedName>
        <fullName evidence="1">Uncharacterized protein</fullName>
    </submittedName>
</protein>
<dbReference type="AlphaFoldDB" id="A0A1R1YLJ4"/>
<sequence length="71" mass="7915">MRAYEKAMRIANVSNASNCYLVDDSKNNVVAANKFGWKGVLVSETKPDDFDGECIHDIYKLPGVLTDIFSE</sequence>
<comment type="caution">
    <text evidence="1">The sequence shown here is derived from an EMBL/GenBank/DDBJ whole genome shotgun (WGS) entry which is preliminary data.</text>
</comment>
<name>A0A1R1YLJ4_9FUNG</name>
<keyword evidence="2" id="KW-1185">Reference proteome</keyword>
<evidence type="ECO:0000313" key="2">
    <source>
        <dbReference type="Proteomes" id="UP000187429"/>
    </source>
</evidence>
<dbReference type="Gene3D" id="3.40.50.1000">
    <property type="entry name" value="HAD superfamily/HAD-like"/>
    <property type="match status" value="1"/>
</dbReference>
<gene>
    <name evidence="1" type="ORF">AYI69_g2749</name>
</gene>
<proteinExistence type="predicted"/>
<dbReference type="EMBL" id="LSSM01000820">
    <property type="protein sequence ID" value="OMJ27807.1"/>
    <property type="molecule type" value="Genomic_DNA"/>
</dbReference>
<dbReference type="InterPro" id="IPR036412">
    <property type="entry name" value="HAD-like_sf"/>
</dbReference>
<dbReference type="OrthoDB" id="1065058at2759"/>